<name>A0A5M6IVX7_9PROT</name>
<proteinExistence type="predicted"/>
<dbReference type="Proteomes" id="UP000325255">
    <property type="component" value="Unassembled WGS sequence"/>
</dbReference>
<evidence type="ECO:0000313" key="1">
    <source>
        <dbReference type="EMBL" id="KAA5611648.1"/>
    </source>
</evidence>
<dbReference type="RefSeq" id="WP_150041422.1">
    <property type="nucleotide sequence ID" value="NZ_OW485606.1"/>
</dbReference>
<protein>
    <submittedName>
        <fullName evidence="1">Uncharacterized protein</fullName>
    </submittedName>
</protein>
<gene>
    <name evidence="1" type="ORF">F1189_13895</name>
</gene>
<sequence>MIERQFAQTAIALADGYRAALEVAYAAMRRNGWHLAAASDQDGAAEAQAAYDAVAEALGHA</sequence>
<dbReference type="EMBL" id="VWPK01000019">
    <property type="protein sequence ID" value="KAA5611648.1"/>
    <property type="molecule type" value="Genomic_DNA"/>
</dbReference>
<reference evidence="1 2" key="1">
    <citation type="submission" date="2019-09" db="EMBL/GenBank/DDBJ databases">
        <title>Genome sequence of Rhodovastum atsumiense, a diverse member of the Acetobacteraceae family of non-sulfur purple photosynthetic bacteria.</title>
        <authorList>
            <person name="Meyer T."/>
            <person name="Kyndt J."/>
        </authorList>
    </citation>
    <scope>NUCLEOTIDE SEQUENCE [LARGE SCALE GENOMIC DNA]</scope>
    <source>
        <strain evidence="1 2">DSM 21279</strain>
    </source>
</reference>
<keyword evidence="2" id="KW-1185">Reference proteome</keyword>
<dbReference type="AlphaFoldDB" id="A0A5M6IVX7"/>
<comment type="caution">
    <text evidence="1">The sequence shown here is derived from an EMBL/GenBank/DDBJ whole genome shotgun (WGS) entry which is preliminary data.</text>
</comment>
<evidence type="ECO:0000313" key="2">
    <source>
        <dbReference type="Proteomes" id="UP000325255"/>
    </source>
</evidence>
<accession>A0A5M6IVX7</accession>
<organism evidence="1 2">
    <name type="scientific">Rhodovastum atsumiense</name>
    <dbReference type="NCBI Taxonomy" id="504468"/>
    <lineage>
        <taxon>Bacteria</taxon>
        <taxon>Pseudomonadati</taxon>
        <taxon>Pseudomonadota</taxon>
        <taxon>Alphaproteobacteria</taxon>
        <taxon>Acetobacterales</taxon>
        <taxon>Acetobacteraceae</taxon>
        <taxon>Rhodovastum</taxon>
    </lineage>
</organism>